<sequence length="134" mass="15492">MITSGKVSLLLATVVATTAKFNLDNINVNVKCNNRIALVSDLDLYVVARCQNGVQLYYRRRGVFVCQHIRIQWNRPWCAPQHRHQQSQRQGKRNSLTYLGKGLQLDIIEFDGATTDQRLLWHRRLYPDGQGCHE</sequence>
<dbReference type="AlphaFoldDB" id="A0AA36C0P2"/>
<keyword evidence="1" id="KW-0732">Signal</keyword>
<dbReference type="EMBL" id="OX597842">
    <property type="protein sequence ID" value="CAI9743372.1"/>
    <property type="molecule type" value="Genomic_DNA"/>
</dbReference>
<protein>
    <submittedName>
        <fullName evidence="2">Uncharacterized protein</fullName>
    </submittedName>
</protein>
<organism evidence="2 3">
    <name type="scientific">Octopus vulgaris</name>
    <name type="common">Common octopus</name>
    <dbReference type="NCBI Taxonomy" id="6645"/>
    <lineage>
        <taxon>Eukaryota</taxon>
        <taxon>Metazoa</taxon>
        <taxon>Spiralia</taxon>
        <taxon>Lophotrochozoa</taxon>
        <taxon>Mollusca</taxon>
        <taxon>Cephalopoda</taxon>
        <taxon>Coleoidea</taxon>
        <taxon>Octopodiformes</taxon>
        <taxon>Octopoda</taxon>
        <taxon>Incirrata</taxon>
        <taxon>Octopodidae</taxon>
        <taxon>Octopus</taxon>
    </lineage>
</organism>
<accession>A0AA36C0P2</accession>
<evidence type="ECO:0000313" key="3">
    <source>
        <dbReference type="Proteomes" id="UP001162480"/>
    </source>
</evidence>
<gene>
    <name evidence="2" type="ORF">OCTVUL_1B001298</name>
</gene>
<keyword evidence="3" id="KW-1185">Reference proteome</keyword>
<evidence type="ECO:0000256" key="1">
    <source>
        <dbReference type="SAM" id="SignalP"/>
    </source>
</evidence>
<feature type="chain" id="PRO_5041246768" evidence="1">
    <location>
        <begin position="20"/>
        <end position="134"/>
    </location>
</feature>
<evidence type="ECO:0000313" key="2">
    <source>
        <dbReference type="EMBL" id="CAI9743372.1"/>
    </source>
</evidence>
<dbReference type="Proteomes" id="UP001162480">
    <property type="component" value="Chromosome 29"/>
</dbReference>
<proteinExistence type="predicted"/>
<name>A0AA36C0P2_OCTVU</name>
<reference evidence="2" key="1">
    <citation type="submission" date="2023-08" db="EMBL/GenBank/DDBJ databases">
        <authorList>
            <person name="Alioto T."/>
            <person name="Alioto T."/>
            <person name="Gomez Garrido J."/>
        </authorList>
    </citation>
    <scope>NUCLEOTIDE SEQUENCE</scope>
</reference>
<feature type="signal peptide" evidence="1">
    <location>
        <begin position="1"/>
        <end position="19"/>
    </location>
</feature>